<keyword evidence="2" id="KW-0519">Myristate</keyword>
<keyword evidence="5" id="KW-0106">Calcium</keyword>
<protein>
    <recommendedName>
        <fullName evidence="8">EF-hand domain-containing protein</fullName>
    </recommendedName>
</protein>
<evidence type="ECO:0000256" key="4">
    <source>
        <dbReference type="ARBA" id="ARBA00022737"/>
    </source>
</evidence>
<keyword evidence="4" id="KW-0677">Repeat</keyword>
<dbReference type="GO" id="GO:0005509">
    <property type="term" value="F:calcium ion binding"/>
    <property type="evidence" value="ECO:0007669"/>
    <property type="project" value="InterPro"/>
</dbReference>
<dbReference type="EMBL" id="HBIV01038528">
    <property type="protein sequence ID" value="CAE0675600.1"/>
    <property type="molecule type" value="Transcribed_RNA"/>
</dbReference>
<feature type="domain" description="EF-hand" evidence="8">
    <location>
        <begin position="137"/>
        <end position="172"/>
    </location>
</feature>
<dbReference type="PROSITE" id="PS50222">
    <property type="entry name" value="EF_HAND_2"/>
    <property type="match status" value="3"/>
</dbReference>
<dbReference type="InterPro" id="IPR002048">
    <property type="entry name" value="EF_hand_dom"/>
</dbReference>
<evidence type="ECO:0000259" key="8">
    <source>
        <dbReference type="PROSITE" id="PS50222"/>
    </source>
</evidence>
<evidence type="ECO:0000256" key="6">
    <source>
        <dbReference type="ARBA" id="ARBA00023288"/>
    </source>
</evidence>
<evidence type="ECO:0000256" key="7">
    <source>
        <dbReference type="SAM" id="MobiDB-lite"/>
    </source>
</evidence>
<evidence type="ECO:0000256" key="5">
    <source>
        <dbReference type="ARBA" id="ARBA00022837"/>
    </source>
</evidence>
<dbReference type="SUPFAM" id="SSF47473">
    <property type="entry name" value="EF-hand"/>
    <property type="match status" value="2"/>
</dbReference>
<proteinExistence type="inferred from homology"/>
<dbReference type="InterPro" id="IPR028846">
    <property type="entry name" value="Recoverin"/>
</dbReference>
<keyword evidence="3" id="KW-0479">Metal-binding</keyword>
<dbReference type="PANTHER" id="PTHR23055:SF178">
    <property type="entry name" value="NEUROCALCIN HOMOLOG"/>
    <property type="match status" value="1"/>
</dbReference>
<feature type="compositionally biased region" description="Low complexity" evidence="7">
    <location>
        <begin position="201"/>
        <end position="214"/>
    </location>
</feature>
<sequence>MSNHAIHKVVRDAQKDSLSKTMQWYSTSRRGKTEKQQKFEAIRKAVYDAVNSNPKNPIGRKEFCKAMAASSNMSKASAKMLFRDISCGSKTISFAKLDGYLDRTATKYAIEKFKAARGKDRYVDLKEFVRLMHQEGMPKKRAKRIYSTIDENLDGHLSLPEFRDWASELLKLEVVEQEFLDKANWPKAVTKRSVAARKPCRAMSRSSALSRAGATMTGKATKKERRNSPKPDLSALNKQLSELNSGKSNGLAWYDDTRGGRTKKQAMYESLRKSIMTSFDANKSGKIGKKEFVQAAALMSPPMSKEAALRLFNEITNGGFGTITTAKLDGYLDKTAVTAAIKKYKKMKGKDRYINPKEFVAYMEDEGLASKKARTLFRKVDGNRDGRLNLTEFRDWASDNLKVRVIQEQFVE</sequence>
<comment type="similarity">
    <text evidence="1">Belongs to the recoverin family.</text>
</comment>
<organism evidence="9">
    <name type="scientific">Lotharella globosa</name>
    <dbReference type="NCBI Taxonomy" id="91324"/>
    <lineage>
        <taxon>Eukaryota</taxon>
        <taxon>Sar</taxon>
        <taxon>Rhizaria</taxon>
        <taxon>Cercozoa</taxon>
        <taxon>Chlorarachniophyceae</taxon>
        <taxon>Lotharella</taxon>
    </lineage>
</organism>
<keyword evidence="6" id="KW-0449">Lipoprotein</keyword>
<feature type="domain" description="EF-hand" evidence="8">
    <location>
        <begin position="368"/>
        <end position="403"/>
    </location>
</feature>
<name>A0A7S3Z8X1_9EUKA</name>
<evidence type="ECO:0000256" key="2">
    <source>
        <dbReference type="ARBA" id="ARBA00022707"/>
    </source>
</evidence>
<reference evidence="9" key="1">
    <citation type="submission" date="2021-01" db="EMBL/GenBank/DDBJ databases">
        <authorList>
            <person name="Corre E."/>
            <person name="Pelletier E."/>
            <person name="Niang G."/>
            <person name="Scheremetjew M."/>
            <person name="Finn R."/>
            <person name="Kale V."/>
            <person name="Holt S."/>
            <person name="Cochrane G."/>
            <person name="Meng A."/>
            <person name="Brown T."/>
            <person name="Cohen L."/>
        </authorList>
    </citation>
    <scope>NUCLEOTIDE SEQUENCE</scope>
    <source>
        <strain evidence="9">CCCM811</strain>
    </source>
</reference>
<dbReference type="AlphaFoldDB" id="A0A7S3Z8X1"/>
<dbReference type="InterPro" id="IPR018247">
    <property type="entry name" value="EF_Hand_1_Ca_BS"/>
</dbReference>
<dbReference type="Gene3D" id="1.10.238.10">
    <property type="entry name" value="EF-hand"/>
    <property type="match status" value="3"/>
</dbReference>
<feature type="domain" description="EF-hand" evidence="8">
    <location>
        <begin position="267"/>
        <end position="302"/>
    </location>
</feature>
<dbReference type="SMART" id="SM00054">
    <property type="entry name" value="EFh"/>
    <property type="match status" value="3"/>
</dbReference>
<dbReference type="Pfam" id="PF13202">
    <property type="entry name" value="EF-hand_5"/>
    <property type="match status" value="2"/>
</dbReference>
<evidence type="ECO:0000313" key="9">
    <source>
        <dbReference type="EMBL" id="CAE0675600.1"/>
    </source>
</evidence>
<feature type="region of interest" description="Disordered" evidence="7">
    <location>
        <begin position="200"/>
        <end position="233"/>
    </location>
</feature>
<gene>
    <name evidence="9" type="ORF">LGLO00237_LOCUS27377</name>
</gene>
<evidence type="ECO:0000256" key="3">
    <source>
        <dbReference type="ARBA" id="ARBA00022723"/>
    </source>
</evidence>
<dbReference type="PROSITE" id="PS00018">
    <property type="entry name" value="EF_HAND_1"/>
    <property type="match status" value="2"/>
</dbReference>
<evidence type="ECO:0000256" key="1">
    <source>
        <dbReference type="ARBA" id="ARBA00006049"/>
    </source>
</evidence>
<dbReference type="PANTHER" id="PTHR23055">
    <property type="entry name" value="CALCIUM BINDING PROTEINS"/>
    <property type="match status" value="1"/>
</dbReference>
<accession>A0A7S3Z8X1</accession>
<dbReference type="InterPro" id="IPR011992">
    <property type="entry name" value="EF-hand-dom_pair"/>
</dbReference>